<proteinExistence type="predicted"/>
<dbReference type="PANTHER" id="PTHR46049:SF5">
    <property type="entry name" value="PLECKSTRIN HOMOLOGY DOMAIN-CONTAINING FAMILY H MEMBER 3"/>
    <property type="match status" value="1"/>
</dbReference>
<dbReference type="AlphaFoldDB" id="A0A2J8KFN7"/>
<dbReference type="Proteomes" id="UP000236370">
    <property type="component" value="Unassembled WGS sequence"/>
</dbReference>
<feature type="region of interest" description="Disordered" evidence="1">
    <location>
        <begin position="28"/>
        <end position="61"/>
    </location>
</feature>
<feature type="non-terminal residue" evidence="3">
    <location>
        <position position="206"/>
    </location>
</feature>
<name>A0A2J8KFN7_PANTR</name>
<evidence type="ECO:0000256" key="1">
    <source>
        <dbReference type="SAM" id="MobiDB-lite"/>
    </source>
</evidence>
<dbReference type="InterPro" id="IPR051724">
    <property type="entry name" value="Actin_motor_Myosin"/>
</dbReference>
<organism evidence="3 4">
    <name type="scientific">Pan troglodytes</name>
    <name type="common">Chimpanzee</name>
    <dbReference type="NCBI Taxonomy" id="9598"/>
    <lineage>
        <taxon>Eukaryota</taxon>
        <taxon>Metazoa</taxon>
        <taxon>Chordata</taxon>
        <taxon>Craniata</taxon>
        <taxon>Vertebrata</taxon>
        <taxon>Euteleostomi</taxon>
        <taxon>Mammalia</taxon>
        <taxon>Eutheria</taxon>
        <taxon>Euarchontoglires</taxon>
        <taxon>Primates</taxon>
        <taxon>Haplorrhini</taxon>
        <taxon>Catarrhini</taxon>
        <taxon>Hominidae</taxon>
        <taxon>Pan</taxon>
    </lineage>
</organism>
<feature type="compositionally biased region" description="Acidic residues" evidence="1">
    <location>
        <begin position="29"/>
        <end position="41"/>
    </location>
</feature>
<keyword evidence="2" id="KW-0732">Signal</keyword>
<feature type="signal peptide" evidence="2">
    <location>
        <begin position="1"/>
        <end position="18"/>
    </location>
</feature>
<dbReference type="EMBL" id="NBAG03000371">
    <property type="protein sequence ID" value="PNI33838.1"/>
    <property type="molecule type" value="Genomic_DNA"/>
</dbReference>
<sequence length="206" mass="22728">MPLPGGLWWLLCCRRGFTLLHRDYGDGELSGDGDEDEDEETFELRTPSPAGGGRGGSVEEGKMRRRGCLGAWQNELTSPVSKMGKLRPGDGKRLAQGSTGPLEVTLTQPVRSGPVSNRLQSWEETWSLIPEKGLPEDDPDIVVKGWLYREPRGGGARPWLPPRRAWFVLTRDSLDQFSSSGKGARRLGSLVLTSLCSVTGPERRRK</sequence>
<evidence type="ECO:0000313" key="4">
    <source>
        <dbReference type="Proteomes" id="UP000236370"/>
    </source>
</evidence>
<evidence type="ECO:0000256" key="2">
    <source>
        <dbReference type="SAM" id="SignalP"/>
    </source>
</evidence>
<reference evidence="3 4" key="1">
    <citation type="submission" date="2017-12" db="EMBL/GenBank/DDBJ databases">
        <title>High-resolution comparative analysis of great ape genomes.</title>
        <authorList>
            <person name="Pollen A."/>
            <person name="Hastie A."/>
            <person name="Hormozdiari F."/>
            <person name="Dougherty M."/>
            <person name="Liu R."/>
            <person name="Chaisson M."/>
            <person name="Hoppe E."/>
            <person name="Hill C."/>
            <person name="Pang A."/>
            <person name="Hillier L."/>
            <person name="Baker C."/>
            <person name="Armstrong J."/>
            <person name="Shendure J."/>
            <person name="Paten B."/>
            <person name="Wilson R."/>
            <person name="Chao H."/>
            <person name="Schneider V."/>
            <person name="Ventura M."/>
            <person name="Kronenberg Z."/>
            <person name="Murali S."/>
            <person name="Gordon D."/>
            <person name="Cantsilieris S."/>
            <person name="Munson K."/>
            <person name="Nelson B."/>
            <person name="Raja A."/>
            <person name="Underwood J."/>
            <person name="Diekhans M."/>
            <person name="Fiddes I."/>
            <person name="Haussler D."/>
            <person name="Eichler E."/>
        </authorList>
    </citation>
    <scope>NUCLEOTIDE SEQUENCE [LARGE SCALE GENOMIC DNA]</scope>
    <source>
        <strain evidence="3">Yerkes chimp pedigree #C0471</strain>
    </source>
</reference>
<dbReference type="PANTHER" id="PTHR46049">
    <property type="entry name" value="AGAP003327-PA"/>
    <property type="match status" value="1"/>
</dbReference>
<feature type="chain" id="PRO_5014466335" evidence="2">
    <location>
        <begin position="19"/>
        <end position="206"/>
    </location>
</feature>
<comment type="caution">
    <text evidence="3">The sequence shown here is derived from an EMBL/GenBank/DDBJ whole genome shotgun (WGS) entry which is preliminary data.</text>
</comment>
<dbReference type="SUPFAM" id="SSF50729">
    <property type="entry name" value="PH domain-like"/>
    <property type="match status" value="1"/>
</dbReference>
<accession>A0A2J8KFN7</accession>
<dbReference type="Gene3D" id="2.30.29.30">
    <property type="entry name" value="Pleckstrin-homology domain (PH domain)/Phosphotyrosine-binding domain (PTB)"/>
    <property type="match status" value="1"/>
</dbReference>
<evidence type="ECO:0000313" key="3">
    <source>
        <dbReference type="EMBL" id="PNI33838.1"/>
    </source>
</evidence>
<gene>
    <name evidence="3" type="ORF">CK820_G0038967</name>
</gene>
<dbReference type="InterPro" id="IPR011993">
    <property type="entry name" value="PH-like_dom_sf"/>
</dbReference>
<protein>
    <submittedName>
        <fullName evidence="3">PLEKHH3 isoform 2</fullName>
    </submittedName>
</protein>